<comment type="caution">
    <text evidence="2">The sequence shown here is derived from an EMBL/GenBank/DDBJ whole genome shotgun (WGS) entry which is preliminary data.</text>
</comment>
<proteinExistence type="predicted"/>
<feature type="compositionally biased region" description="Acidic residues" evidence="1">
    <location>
        <begin position="382"/>
        <end position="392"/>
    </location>
</feature>
<feature type="region of interest" description="Disordered" evidence="1">
    <location>
        <begin position="414"/>
        <end position="576"/>
    </location>
</feature>
<feature type="region of interest" description="Disordered" evidence="1">
    <location>
        <begin position="1082"/>
        <end position="1106"/>
    </location>
</feature>
<gene>
    <name evidence="2" type="ORF">ODALV1_LOCUS13899</name>
</gene>
<dbReference type="InterPro" id="IPR052634">
    <property type="entry name" value="Sperm_flagellar-bone_growth"/>
</dbReference>
<reference evidence="2 3" key="1">
    <citation type="submission" date="2024-08" db="EMBL/GenBank/DDBJ databases">
        <authorList>
            <person name="Cucini C."/>
            <person name="Frati F."/>
        </authorList>
    </citation>
    <scope>NUCLEOTIDE SEQUENCE [LARGE SCALE GENOMIC DNA]</scope>
</reference>
<feature type="region of interest" description="Disordered" evidence="1">
    <location>
        <begin position="593"/>
        <end position="660"/>
    </location>
</feature>
<name>A0ABP1QUB1_9HEXA</name>
<dbReference type="PANTHER" id="PTHR14919:SF0">
    <property type="entry name" value="SPERM FLAGELLAR PROTEIN 2"/>
    <property type="match status" value="1"/>
</dbReference>
<keyword evidence="3" id="KW-1185">Reference proteome</keyword>
<feature type="compositionally biased region" description="Acidic residues" evidence="1">
    <location>
        <begin position="741"/>
        <end position="754"/>
    </location>
</feature>
<evidence type="ECO:0000313" key="2">
    <source>
        <dbReference type="EMBL" id="CAL8110013.1"/>
    </source>
</evidence>
<feature type="region of interest" description="Disordered" evidence="1">
    <location>
        <begin position="361"/>
        <end position="397"/>
    </location>
</feature>
<feature type="compositionally biased region" description="Polar residues" evidence="1">
    <location>
        <begin position="458"/>
        <end position="468"/>
    </location>
</feature>
<feature type="region of interest" description="Disordered" evidence="1">
    <location>
        <begin position="736"/>
        <end position="812"/>
    </location>
</feature>
<feature type="compositionally biased region" description="Polar residues" evidence="1">
    <location>
        <begin position="642"/>
        <end position="660"/>
    </location>
</feature>
<evidence type="ECO:0000313" key="3">
    <source>
        <dbReference type="Proteomes" id="UP001642540"/>
    </source>
</evidence>
<accession>A0ABP1QUB1</accession>
<feature type="compositionally biased region" description="Basic and acidic residues" evidence="1">
    <location>
        <begin position="967"/>
        <end position="977"/>
    </location>
</feature>
<feature type="compositionally biased region" description="Acidic residues" evidence="1">
    <location>
        <begin position="1012"/>
        <end position="1032"/>
    </location>
</feature>
<dbReference type="EMBL" id="CAXLJM020000043">
    <property type="protein sequence ID" value="CAL8110013.1"/>
    <property type="molecule type" value="Genomic_DNA"/>
</dbReference>
<feature type="compositionally biased region" description="Acidic residues" evidence="1">
    <location>
        <begin position="545"/>
        <end position="569"/>
    </location>
</feature>
<feature type="compositionally biased region" description="Basic and acidic residues" evidence="1">
    <location>
        <begin position="507"/>
        <end position="524"/>
    </location>
</feature>
<feature type="region of interest" description="Disordered" evidence="1">
    <location>
        <begin position="912"/>
        <end position="1062"/>
    </location>
</feature>
<feature type="compositionally biased region" description="Basic and acidic residues" evidence="1">
    <location>
        <begin position="764"/>
        <end position="773"/>
    </location>
</feature>
<dbReference type="PANTHER" id="PTHR14919">
    <property type="entry name" value="KPL2-RELATED"/>
    <property type="match status" value="1"/>
</dbReference>
<feature type="compositionally biased region" description="Acidic residues" evidence="1">
    <location>
        <begin position="1089"/>
        <end position="1106"/>
    </location>
</feature>
<protein>
    <submittedName>
        <fullName evidence="2">Uncharacterized protein</fullName>
    </submittedName>
</protein>
<feature type="compositionally biased region" description="Polar residues" evidence="1">
    <location>
        <begin position="783"/>
        <end position="810"/>
    </location>
</feature>
<feature type="compositionally biased region" description="Acidic residues" evidence="1">
    <location>
        <begin position="917"/>
        <end position="941"/>
    </location>
</feature>
<organism evidence="2 3">
    <name type="scientific">Orchesella dallaii</name>
    <dbReference type="NCBI Taxonomy" id="48710"/>
    <lineage>
        <taxon>Eukaryota</taxon>
        <taxon>Metazoa</taxon>
        <taxon>Ecdysozoa</taxon>
        <taxon>Arthropoda</taxon>
        <taxon>Hexapoda</taxon>
        <taxon>Collembola</taxon>
        <taxon>Entomobryomorpha</taxon>
        <taxon>Entomobryoidea</taxon>
        <taxon>Orchesellidae</taxon>
        <taxon>Orchesellinae</taxon>
        <taxon>Orchesella</taxon>
    </lineage>
</organism>
<evidence type="ECO:0000256" key="1">
    <source>
        <dbReference type="SAM" id="MobiDB-lite"/>
    </source>
</evidence>
<dbReference type="Proteomes" id="UP001642540">
    <property type="component" value="Unassembled WGS sequence"/>
</dbReference>
<sequence length="1248" mass="141395">MSIVPKMSIQYEDNVEDEVDFEELLEDYEILGEVDAPNEAYNEFTGERSYEASEIPYFSHFPVSNRLQSRVSSQFSILLSEPDQFQDIVDSLPDDIVDQLSDFWSNMERSYAYNTFMTLENISKVHDQLHSYPDTFSHELGTLLEAPDDRIQVADNFKQNFNRLRYSRRIEDHIKQVLRQRVNELIIKMDGVIEEKYSKSKRDAYKLLSKGFLRTESEKMASLFGTLLQAQTDRFVDTVRFINGHYFKLIMEDLRAPIDLAWRSLVDICLLSKSLLCKYRHRYNHRFSKLHPNALAFKGGFKYGSFRGSGPWSNLPLLKQHETMGEGWGDMVVKSPSLEITCSADTCDICGSDGHICGGTPPPNDIKLSQIVSSNESGSNNENEEEDEGMESDEGRNEQALDYDEHMGEDEENGLLKASGSEDGLRPENSSGGEQAGLNMGRRATTEEEEEGLEDQVKLTSPTNQTVSSERKSKATGSENKKKKGRKTMETSVPPPLTKKEGRKSKKLSEKPTQKSEKTKDDASGKGSKGSRRNSKVTENRGPEFLDEEDEDEVEGEGANEMEDEDEDEGGRNISQDILKYYEEYMGEGYWEDPMFNEGSNAGSKRGSRLSGSTRGKGTLVNFDEKQDFMDSGYWDSDSSKMEPTTSDNRTETGKATSASVSCAEKYVYDDEEYYDFEDIYYLREDFYEKPTPSKPEKKMGRGICTPEPENLHFSIFAKDDDFHLEDSLLNKLLKRWGQSEPDEEEEEVMELTADENGSSSKGKSSEEQEKEQSSLQENKSQPTNGNDAASSEKQVPNKTQHLTFTSSVPPVSEAVVGDKKHSFVSSYSNDKWSDKVTECGIEPNPDEIVEVDENNNIPSAKLPPGEKRPLIESLSTLQDEIWHEFEYAFRGVNLNVDKMVSIVQEIIMQGYPTDIPSEESVEKEETSSEEEEEQQEEQEEDPCKKKKKKKKRCKCSSKNKPTQPEGEGKKDVKVTTEDSGGSKPESKAGSKSPGGTGKGTDENEDTAGGTGEDENSPEEEEAEDAEADPEEIVTTVTTHLEFPEEQDLEEQGSGSGNFDMTKDPLYYKGEYLGEGFWEVEHSDQDEAKTEDENDEEKEENDENDETLERINFNAIIRTKLQNWETTLQLEAERLRRHIMIIGIKAREELNLFRDLPFKVWERSKKQASQVYINDLSRDVEVGDVFRCAIDSASQLPGKFYIDTRDVKLLLNGTEPAIPLDYPESLRILPSMMEDEDSSLEEMSGEEE</sequence>
<feature type="compositionally biased region" description="Basic residues" evidence="1">
    <location>
        <begin position="945"/>
        <end position="958"/>
    </location>
</feature>